<dbReference type="RefSeq" id="WP_208813251.1">
    <property type="nucleotide sequence ID" value="NZ_WVUH01000064.1"/>
</dbReference>
<reference evidence="3 4" key="1">
    <citation type="submission" date="2019-12" db="EMBL/GenBank/DDBJ databases">
        <title>Whole genome sequencing of endophytic Actinobacterium Micromonospora sp. MPMI6T.</title>
        <authorList>
            <person name="Evv R."/>
            <person name="Podile A.R."/>
        </authorList>
    </citation>
    <scope>NUCLEOTIDE SEQUENCE [LARGE SCALE GENOMIC DNA]</scope>
    <source>
        <strain evidence="3 4">MPMI6</strain>
    </source>
</reference>
<comment type="caution">
    <text evidence="3">The sequence shown here is derived from an EMBL/GenBank/DDBJ whole genome shotgun (WGS) entry which is preliminary data.</text>
</comment>
<dbReference type="Proteomes" id="UP000823521">
    <property type="component" value="Unassembled WGS sequence"/>
</dbReference>
<feature type="transmembrane region" description="Helical" evidence="2">
    <location>
        <begin position="50"/>
        <end position="71"/>
    </location>
</feature>
<proteinExistence type="predicted"/>
<evidence type="ECO:0000313" key="3">
    <source>
        <dbReference type="EMBL" id="MBO4206372.1"/>
    </source>
</evidence>
<organism evidence="3 4">
    <name type="scientific">Micromonospora echinofusca</name>
    <dbReference type="NCBI Taxonomy" id="47858"/>
    <lineage>
        <taxon>Bacteria</taxon>
        <taxon>Bacillati</taxon>
        <taxon>Actinomycetota</taxon>
        <taxon>Actinomycetes</taxon>
        <taxon>Micromonosporales</taxon>
        <taxon>Micromonosporaceae</taxon>
        <taxon>Micromonospora</taxon>
    </lineage>
</organism>
<dbReference type="EMBL" id="WVUH01000064">
    <property type="protein sequence ID" value="MBO4206372.1"/>
    <property type="molecule type" value="Genomic_DNA"/>
</dbReference>
<gene>
    <name evidence="3" type="ORF">GSF22_10190</name>
</gene>
<feature type="region of interest" description="Disordered" evidence="1">
    <location>
        <begin position="1"/>
        <end position="20"/>
    </location>
</feature>
<feature type="transmembrane region" description="Helical" evidence="2">
    <location>
        <begin position="26"/>
        <end position="44"/>
    </location>
</feature>
<accession>A0ABS3VPB5</accession>
<sequence>MAGDQTPQPTGGPGDTPPNAGQGWTALTYLIAGMGVWGFIGWLVDQWLDTGGIATGIGVVLGMAGGIILVVRRLGTPT</sequence>
<keyword evidence="2" id="KW-0472">Membrane</keyword>
<protein>
    <recommendedName>
        <fullName evidence="5">F0F1-ATPase subunit Ca2+/Mg2+ transporter</fullName>
    </recommendedName>
</protein>
<evidence type="ECO:0000256" key="1">
    <source>
        <dbReference type="SAM" id="MobiDB-lite"/>
    </source>
</evidence>
<keyword evidence="4" id="KW-1185">Reference proteome</keyword>
<keyword evidence="2" id="KW-0812">Transmembrane</keyword>
<evidence type="ECO:0000313" key="4">
    <source>
        <dbReference type="Proteomes" id="UP000823521"/>
    </source>
</evidence>
<keyword evidence="2" id="KW-1133">Transmembrane helix</keyword>
<evidence type="ECO:0008006" key="5">
    <source>
        <dbReference type="Google" id="ProtNLM"/>
    </source>
</evidence>
<name>A0ABS3VPB5_MICEH</name>
<evidence type="ECO:0000256" key="2">
    <source>
        <dbReference type="SAM" id="Phobius"/>
    </source>
</evidence>